<dbReference type="RefSeq" id="WP_156627280.1">
    <property type="nucleotide sequence ID" value="NZ_CACRTO010000042.1"/>
</dbReference>
<gene>
    <name evidence="3" type="ORF">CTLFYP3_02834</name>
</gene>
<keyword evidence="1" id="KW-0472">Membrane</keyword>
<proteinExistence type="predicted"/>
<evidence type="ECO:0000313" key="3">
    <source>
        <dbReference type="EMBL" id="VYU55348.1"/>
    </source>
</evidence>
<feature type="domain" description="DUF4829" evidence="2">
    <location>
        <begin position="30"/>
        <end position="146"/>
    </location>
</feature>
<dbReference type="AlphaFoldDB" id="A0A6N3FST8"/>
<protein>
    <recommendedName>
        <fullName evidence="2">DUF4829 domain-containing protein</fullName>
    </recommendedName>
</protein>
<feature type="transmembrane region" description="Helical" evidence="1">
    <location>
        <begin position="7"/>
        <end position="23"/>
    </location>
</feature>
<evidence type="ECO:0000259" key="2">
    <source>
        <dbReference type="Pfam" id="PF16111"/>
    </source>
</evidence>
<dbReference type="Pfam" id="PF16111">
    <property type="entry name" value="DUF4829"/>
    <property type="match status" value="1"/>
</dbReference>
<dbReference type="EMBL" id="CACRTO010000042">
    <property type="protein sequence ID" value="VYU55348.1"/>
    <property type="molecule type" value="Genomic_DNA"/>
</dbReference>
<organism evidence="3">
    <name type="scientific">Clostridium tertium</name>
    <dbReference type="NCBI Taxonomy" id="1559"/>
    <lineage>
        <taxon>Bacteria</taxon>
        <taxon>Bacillati</taxon>
        <taxon>Bacillota</taxon>
        <taxon>Clostridia</taxon>
        <taxon>Eubacteriales</taxon>
        <taxon>Clostridiaceae</taxon>
        <taxon>Clostridium</taxon>
    </lineage>
</organism>
<keyword evidence="1" id="KW-0812">Transmembrane</keyword>
<keyword evidence="1" id="KW-1133">Transmembrane helix</keyword>
<reference evidence="3" key="1">
    <citation type="submission" date="2019-11" db="EMBL/GenBank/DDBJ databases">
        <authorList>
            <person name="Feng L."/>
        </authorList>
    </citation>
    <scope>NUCLEOTIDE SEQUENCE</scope>
    <source>
        <strain evidence="3">CTertiumLFYP3</strain>
    </source>
</reference>
<dbReference type="InterPro" id="IPR032256">
    <property type="entry name" value="DUF4829"/>
</dbReference>
<sequence length="147" mass="17320">MNKKLKIIIISVVFILSIFFIFIKSSNTPEKVIKNYIKYKDMHNIDKLSSTVTYEMPDYYIDNIETMKLINLELITDEVLYNAYMHDGKGSLRKDLSRDDVRIYTVDYYIKYKDDNKSVEDSGEHNKHYTLIKEKGTNKWIIDSIGG</sequence>
<accession>A0A6N3FST8</accession>
<name>A0A6N3FST8_9CLOT</name>
<evidence type="ECO:0000256" key="1">
    <source>
        <dbReference type="SAM" id="Phobius"/>
    </source>
</evidence>